<dbReference type="KEGG" id="lyj:FKV23_15260"/>
<feature type="transmembrane region" description="Helical" evidence="2">
    <location>
        <begin position="363"/>
        <end position="385"/>
    </location>
</feature>
<dbReference type="AlphaFoldDB" id="A0A514BV77"/>
<protein>
    <submittedName>
        <fullName evidence="3">DUF3667 domain-containing protein</fullName>
    </submittedName>
</protein>
<evidence type="ECO:0000256" key="1">
    <source>
        <dbReference type="SAM" id="MobiDB-lite"/>
    </source>
</evidence>
<feature type="transmembrane region" description="Helical" evidence="2">
    <location>
        <begin position="299"/>
        <end position="321"/>
    </location>
</feature>
<name>A0A514BV77_9GAMM</name>
<feature type="transmembrane region" description="Helical" evidence="2">
    <location>
        <begin position="406"/>
        <end position="426"/>
    </location>
</feature>
<proteinExistence type="predicted"/>
<keyword evidence="4" id="KW-1185">Reference proteome</keyword>
<reference evidence="3 4" key="1">
    <citation type="submission" date="2019-06" db="EMBL/GenBank/DDBJ databases">
        <title>Lysobacter alkalisoli sp. nov. isolated from saline-alkali soil.</title>
        <authorList>
            <person name="Sun J.-Q."/>
            <person name="Xu L."/>
        </authorList>
    </citation>
    <scope>NUCLEOTIDE SEQUENCE [LARGE SCALE GENOMIC DNA]</scope>
    <source>
        <strain evidence="3 4">SJ-36</strain>
    </source>
</reference>
<keyword evidence="2" id="KW-0472">Membrane</keyword>
<keyword evidence="2" id="KW-1133">Transmembrane helix</keyword>
<organism evidence="3 4">
    <name type="scientific">Marilutibacter alkalisoli</name>
    <dbReference type="NCBI Taxonomy" id="2591633"/>
    <lineage>
        <taxon>Bacteria</taxon>
        <taxon>Pseudomonadati</taxon>
        <taxon>Pseudomonadota</taxon>
        <taxon>Gammaproteobacteria</taxon>
        <taxon>Lysobacterales</taxon>
        <taxon>Lysobacteraceae</taxon>
        <taxon>Marilutibacter</taxon>
    </lineage>
</organism>
<dbReference type="Proteomes" id="UP000317199">
    <property type="component" value="Chromosome"/>
</dbReference>
<evidence type="ECO:0000313" key="3">
    <source>
        <dbReference type="EMBL" id="QDH71294.1"/>
    </source>
</evidence>
<evidence type="ECO:0000256" key="2">
    <source>
        <dbReference type="SAM" id="Phobius"/>
    </source>
</evidence>
<accession>A0A514BV77</accession>
<feature type="transmembrane region" description="Helical" evidence="2">
    <location>
        <begin position="333"/>
        <end position="357"/>
    </location>
</feature>
<keyword evidence="2" id="KW-0812">Transmembrane</keyword>
<feature type="region of interest" description="Disordered" evidence="1">
    <location>
        <begin position="190"/>
        <end position="248"/>
    </location>
</feature>
<dbReference type="Pfam" id="PF12412">
    <property type="entry name" value="DUF3667"/>
    <property type="match status" value="1"/>
</dbReference>
<dbReference type="EMBL" id="CP041242">
    <property type="protein sequence ID" value="QDH71294.1"/>
    <property type="molecule type" value="Genomic_DNA"/>
</dbReference>
<sequence>MSDQAIGHAPSTSAPTPCENCGTVLQGHYCHICGQSMHSPVRHVGHAVEEVFESFWHLDGRVFRTLRDLLVPGKVALQYLAGHRVRYIAPLRMFVILSLLTFFIGQMTVDIESSGAASTSTDLGPITRAQSEAEVREARDRLLAEVTEARREIADNAPIPGLDAVMIREEVRIRGEADNRIVQLRRAAMRAGRNAGDGRPEADGPDADAAPGDEVATVDPTPGDDPTASGETGASEPEWEGPLFSTDSEAWNPQKNRVQIGWLPDFANDWLTRRLGYANDNVQRMNDRPGLYAQTFMKALPSALFVLVPVFALLLKFAYLFKRRLYLEHMVIALYSHCFLLLALAAIFLLTGLGGAVKASMPWLSLSTTLAATGIGLWAPLYLLLMQKRAYGQGWPMTILKYLVVGYIYFMMLATAAAVMFVVTLAKPT</sequence>
<gene>
    <name evidence="3" type="ORF">FKV23_15260</name>
</gene>
<evidence type="ECO:0000313" key="4">
    <source>
        <dbReference type="Proteomes" id="UP000317199"/>
    </source>
</evidence>
<dbReference type="OrthoDB" id="9111327at2"/>
<dbReference type="InterPro" id="IPR022134">
    <property type="entry name" value="DUF3667"/>
</dbReference>